<keyword evidence="5 8" id="KW-1133">Transmembrane helix</keyword>
<evidence type="ECO:0000256" key="5">
    <source>
        <dbReference type="ARBA" id="ARBA00022989"/>
    </source>
</evidence>
<evidence type="ECO:0000256" key="1">
    <source>
        <dbReference type="ARBA" id="ARBA00004651"/>
    </source>
</evidence>
<feature type="transmembrane region" description="Helical" evidence="8">
    <location>
        <begin position="16"/>
        <end position="36"/>
    </location>
</feature>
<feature type="transmembrane region" description="Helical" evidence="8">
    <location>
        <begin position="308"/>
        <end position="335"/>
    </location>
</feature>
<evidence type="ECO:0000256" key="4">
    <source>
        <dbReference type="ARBA" id="ARBA00022692"/>
    </source>
</evidence>
<proteinExistence type="inferred from homology"/>
<keyword evidence="4 8" id="KW-0812">Transmembrane</keyword>
<organism evidence="9 10">
    <name type="scientific">Sphingomonas alba</name>
    <dbReference type="NCBI Taxonomy" id="2908208"/>
    <lineage>
        <taxon>Bacteria</taxon>
        <taxon>Pseudomonadati</taxon>
        <taxon>Pseudomonadota</taxon>
        <taxon>Alphaproteobacteria</taxon>
        <taxon>Sphingomonadales</taxon>
        <taxon>Sphingomonadaceae</taxon>
        <taxon>Sphingomonas</taxon>
    </lineage>
</organism>
<comment type="similarity">
    <text evidence="7">Belongs to the glycosyltransferase 87 family.</text>
</comment>
<keyword evidence="10" id="KW-1185">Reference proteome</keyword>
<evidence type="ECO:0000256" key="7">
    <source>
        <dbReference type="ARBA" id="ARBA00024033"/>
    </source>
</evidence>
<keyword evidence="6 8" id="KW-0472">Membrane</keyword>
<dbReference type="Proteomes" id="UP001165363">
    <property type="component" value="Unassembled WGS sequence"/>
</dbReference>
<reference evidence="9" key="1">
    <citation type="submission" date="2022-05" db="EMBL/GenBank/DDBJ databases">
        <authorList>
            <person name="Jo J.-H."/>
            <person name="Im W.-T."/>
        </authorList>
    </citation>
    <scope>NUCLEOTIDE SEQUENCE</scope>
    <source>
        <strain evidence="9">SE158</strain>
    </source>
</reference>
<dbReference type="EMBL" id="JAMGBD010000001">
    <property type="protein sequence ID" value="MCL6683072.1"/>
    <property type="molecule type" value="Genomic_DNA"/>
</dbReference>
<dbReference type="RefSeq" id="WP_249847016.1">
    <property type="nucleotide sequence ID" value="NZ_JAMGBD010000001.1"/>
</dbReference>
<evidence type="ECO:0000256" key="3">
    <source>
        <dbReference type="ARBA" id="ARBA00022679"/>
    </source>
</evidence>
<dbReference type="InterPro" id="IPR018584">
    <property type="entry name" value="GT87"/>
</dbReference>
<comment type="subcellular location">
    <subcellularLocation>
        <location evidence="1">Cell membrane</location>
        <topology evidence="1">Multi-pass membrane protein</topology>
    </subcellularLocation>
</comment>
<evidence type="ECO:0000313" key="9">
    <source>
        <dbReference type="EMBL" id="MCL6683072.1"/>
    </source>
</evidence>
<protein>
    <submittedName>
        <fullName evidence="9">DUF2029 domain-containing protein</fullName>
    </submittedName>
</protein>
<evidence type="ECO:0000256" key="6">
    <source>
        <dbReference type="ARBA" id="ARBA00023136"/>
    </source>
</evidence>
<dbReference type="Pfam" id="PF09594">
    <property type="entry name" value="GT87"/>
    <property type="match status" value="1"/>
</dbReference>
<feature type="transmembrane region" description="Helical" evidence="8">
    <location>
        <begin position="355"/>
        <end position="385"/>
    </location>
</feature>
<feature type="transmembrane region" description="Helical" evidence="8">
    <location>
        <begin position="141"/>
        <end position="162"/>
    </location>
</feature>
<sequence length="396" mass="43639">MGGVIRSGDWLTRERMMRIAVICGVVSIAILAYLLATSQGTLDYSGRPLGSDFSQVWTAGSMVLDGRAAEVWNWDKHRAVQLAFHGPKLAEWYGWHYPPPFLLIAAALATMPYLLGLFVWQAATLAPFAAMIRRFTGRREAWLFVLAAPVTLICIMHGHNGFLTALLLGGGLILLEKKPFEAGLLLGCLVYKPQFALVLPLLLLVLWNWRAIAGAAVSSLSLIGVTLALWGWPVWQAFLDSLPLTRRIVIEQGRTGWEKIMSPFSAVRSWGGSVEFAYAVQGAFTVATIAATLWLARKARPDIRNTAVTAAVLISTPYVLDYDFVVLLAGIAFIWRDAERHGWLPWEKSALALVWIAPLFARNLAAVTLFPLGLLTTILMLVLAVRRGLRASPSRH</sequence>
<keyword evidence="2" id="KW-1003">Cell membrane</keyword>
<name>A0ABT0RK97_9SPHN</name>
<accession>A0ABT0RK97</accession>
<feature type="transmembrane region" description="Helical" evidence="8">
    <location>
        <begin position="101"/>
        <end position="120"/>
    </location>
</feature>
<feature type="transmembrane region" description="Helical" evidence="8">
    <location>
        <begin position="212"/>
        <end position="232"/>
    </location>
</feature>
<keyword evidence="3" id="KW-0808">Transferase</keyword>
<gene>
    <name evidence="9" type="ORF">LZ536_04020</name>
</gene>
<evidence type="ECO:0000256" key="2">
    <source>
        <dbReference type="ARBA" id="ARBA00022475"/>
    </source>
</evidence>
<feature type="transmembrane region" description="Helical" evidence="8">
    <location>
        <begin position="182"/>
        <end position="205"/>
    </location>
</feature>
<comment type="caution">
    <text evidence="9">The sequence shown here is derived from an EMBL/GenBank/DDBJ whole genome shotgun (WGS) entry which is preliminary data.</text>
</comment>
<evidence type="ECO:0000256" key="8">
    <source>
        <dbReference type="SAM" id="Phobius"/>
    </source>
</evidence>
<evidence type="ECO:0000313" key="10">
    <source>
        <dbReference type="Proteomes" id="UP001165363"/>
    </source>
</evidence>
<feature type="transmembrane region" description="Helical" evidence="8">
    <location>
        <begin position="276"/>
        <end position="296"/>
    </location>
</feature>